<dbReference type="PROSITE" id="PS50293">
    <property type="entry name" value="TPR_REGION"/>
    <property type="match status" value="1"/>
</dbReference>
<dbReference type="SUPFAM" id="SSF48452">
    <property type="entry name" value="TPR-like"/>
    <property type="match status" value="3"/>
</dbReference>
<evidence type="ECO:0000313" key="4">
    <source>
        <dbReference type="Proteomes" id="UP000324133"/>
    </source>
</evidence>
<evidence type="ECO:0000256" key="1">
    <source>
        <dbReference type="PROSITE-ProRule" id="PRU00339"/>
    </source>
</evidence>
<organism evidence="3 4">
    <name type="scientific">Rufibacter hautae</name>
    <dbReference type="NCBI Taxonomy" id="2595005"/>
    <lineage>
        <taxon>Bacteria</taxon>
        <taxon>Pseudomonadati</taxon>
        <taxon>Bacteroidota</taxon>
        <taxon>Cytophagia</taxon>
        <taxon>Cytophagales</taxon>
        <taxon>Hymenobacteraceae</taxon>
        <taxon>Rufibacter</taxon>
    </lineage>
</organism>
<dbReference type="InterPro" id="IPR011990">
    <property type="entry name" value="TPR-like_helical_dom_sf"/>
</dbReference>
<dbReference type="SMART" id="SM00028">
    <property type="entry name" value="TPR"/>
    <property type="match status" value="8"/>
</dbReference>
<keyword evidence="2" id="KW-0472">Membrane</keyword>
<gene>
    <name evidence="3" type="ORF">FOA19_15715</name>
</gene>
<proteinExistence type="predicted"/>
<dbReference type="PANTHER" id="PTHR12558">
    <property type="entry name" value="CELL DIVISION CYCLE 16,23,27"/>
    <property type="match status" value="1"/>
</dbReference>
<evidence type="ECO:0000256" key="2">
    <source>
        <dbReference type="SAM" id="Phobius"/>
    </source>
</evidence>
<protein>
    <submittedName>
        <fullName evidence="3">Tetratricopeptide repeat protein</fullName>
    </submittedName>
</protein>
<dbReference type="InterPro" id="IPR019734">
    <property type="entry name" value="TPR_rpt"/>
</dbReference>
<dbReference type="Proteomes" id="UP000324133">
    <property type="component" value="Unassembled WGS sequence"/>
</dbReference>
<feature type="repeat" description="TPR" evidence="1">
    <location>
        <begin position="74"/>
        <end position="107"/>
    </location>
</feature>
<keyword evidence="4" id="KW-1185">Reference proteome</keyword>
<keyword evidence="2" id="KW-0812">Transmembrane</keyword>
<feature type="repeat" description="TPR" evidence="1">
    <location>
        <begin position="210"/>
        <end position="243"/>
    </location>
</feature>
<feature type="repeat" description="TPR" evidence="1">
    <location>
        <begin position="244"/>
        <end position="277"/>
    </location>
</feature>
<sequence length="523" mass="58718">MAPFAINFALLSYTLCRVLCVFSLSIPGIMRKSIPYHCFLSCLLLGFLMLSVRPSWARQEMEAPIPITTKSGEARQYYKQARAHMGNMQQNKAAQALDKALQLDPDFSMAHLLRAQVSGPDPENFLEHYNKAIALKSNASEGEQLMISVMQASVENRSEEAMRHLTTLAERFPNDKYVHLLNGQFALNNNDADKAILHLGKAVALDSHFGDAYNLLGYAYTQKEDFGKAEEAFRNYIKASPKEANPYDSMGDLLTKRGKHQEAIQNYKKAAALDPGFNVSLTKIGHNYLFMGQLDESRKAYQYAESKAPLYTEKADNIMALAESYLWEGRYKEAILATDRGIKLLQQHHSTYYLIWAYLQQAQIYTQMNDLPKAKASLAQLIPLQNREELIPYQKANLQLRQLFVEALMAAKAKDYAQATAKAGEFKAKVEATPNAGQMQEYHKLMGIIAYQQENPKDALTHLAQADQNSPRVLYYQSLAEAKVGNTEKAAQLAKKLNSLNEPSSEYALVKASMAKTKLASNK</sequence>
<accession>A0A5B6TEU8</accession>
<feature type="transmembrane region" description="Helical" evidence="2">
    <location>
        <begin position="38"/>
        <end position="56"/>
    </location>
</feature>
<name>A0A5B6TEU8_9BACT</name>
<dbReference type="Pfam" id="PF13181">
    <property type="entry name" value="TPR_8"/>
    <property type="match status" value="1"/>
</dbReference>
<dbReference type="Gene3D" id="1.25.40.10">
    <property type="entry name" value="Tetratricopeptide repeat domain"/>
    <property type="match status" value="3"/>
</dbReference>
<dbReference type="AlphaFoldDB" id="A0A5B6TEU8"/>
<keyword evidence="2" id="KW-1133">Transmembrane helix</keyword>
<evidence type="ECO:0000313" key="3">
    <source>
        <dbReference type="EMBL" id="KAA3438668.1"/>
    </source>
</evidence>
<dbReference type="PANTHER" id="PTHR12558:SF13">
    <property type="entry name" value="CELL DIVISION CYCLE PROTEIN 27 HOMOLOG"/>
    <property type="match status" value="1"/>
</dbReference>
<dbReference type="EMBL" id="VKKY01000002">
    <property type="protein sequence ID" value="KAA3438668.1"/>
    <property type="molecule type" value="Genomic_DNA"/>
</dbReference>
<dbReference type="Pfam" id="PF13432">
    <property type="entry name" value="TPR_16"/>
    <property type="match status" value="1"/>
</dbReference>
<keyword evidence="1" id="KW-0802">TPR repeat</keyword>
<comment type="caution">
    <text evidence="3">The sequence shown here is derived from an EMBL/GenBank/DDBJ whole genome shotgun (WGS) entry which is preliminary data.</text>
</comment>
<dbReference type="PROSITE" id="PS50005">
    <property type="entry name" value="TPR"/>
    <property type="match status" value="3"/>
</dbReference>
<dbReference type="OrthoDB" id="9784036at2"/>
<feature type="transmembrane region" description="Helical" evidence="2">
    <location>
        <begin position="6"/>
        <end position="26"/>
    </location>
</feature>
<reference evidence="3 4" key="1">
    <citation type="submission" date="2019-07" db="EMBL/GenBank/DDBJ databases">
        <title>Rufibacter sp. nov., isolated from lake sediment.</title>
        <authorList>
            <person name="Qu J.-H."/>
        </authorList>
    </citation>
    <scope>NUCLEOTIDE SEQUENCE [LARGE SCALE GENOMIC DNA]</scope>
    <source>
        <strain evidence="3 4">NBS58-1</strain>
    </source>
</reference>